<proteinExistence type="predicted"/>
<reference evidence="1" key="1">
    <citation type="journal article" date="2021" name="Proc. Natl. Acad. Sci. U.S.A.">
        <title>A Catalog of Tens of Thousands of Viruses from Human Metagenomes Reveals Hidden Associations with Chronic Diseases.</title>
        <authorList>
            <person name="Tisza M.J."/>
            <person name="Buck C.B."/>
        </authorList>
    </citation>
    <scope>NUCLEOTIDE SEQUENCE</scope>
    <source>
        <strain evidence="1">CtLqe90</strain>
    </source>
</reference>
<organism evidence="1">
    <name type="scientific">Siphoviridae sp. ctLqe90</name>
    <dbReference type="NCBI Taxonomy" id="2825456"/>
    <lineage>
        <taxon>Viruses</taxon>
        <taxon>Duplodnaviria</taxon>
        <taxon>Heunggongvirae</taxon>
        <taxon>Uroviricota</taxon>
        <taxon>Caudoviricetes</taxon>
    </lineage>
</organism>
<name>A0A8S5Q2M0_9CAUD</name>
<evidence type="ECO:0000313" key="1">
    <source>
        <dbReference type="EMBL" id="DAE13402.1"/>
    </source>
</evidence>
<accession>A0A8S5Q2M0</accession>
<protein>
    <submittedName>
        <fullName evidence="1">Uncharacterized protein</fullName>
    </submittedName>
</protein>
<dbReference type="EMBL" id="BK015564">
    <property type="protein sequence ID" value="DAE13402.1"/>
    <property type="molecule type" value="Genomic_DNA"/>
</dbReference>
<sequence length="42" mass="5177">MRNRRRSPHYEPLVLAFKEMRRSLSNIFSWQSTYATEQEFGR</sequence>